<keyword evidence="8 11" id="KW-1133">Transmembrane helix</keyword>
<protein>
    <recommendedName>
        <fullName evidence="3">Type II secretion system protein J</fullName>
    </recommendedName>
</protein>
<keyword evidence="5" id="KW-0488">Methylation</keyword>
<dbReference type="Proteomes" id="UP000838748">
    <property type="component" value="Unassembled WGS sequence"/>
</dbReference>
<evidence type="ECO:0000256" key="6">
    <source>
        <dbReference type="ARBA" id="ARBA00022519"/>
    </source>
</evidence>
<dbReference type="InterPro" id="IPR051621">
    <property type="entry name" value="T2SS_protein_J"/>
</dbReference>
<evidence type="ECO:0000256" key="5">
    <source>
        <dbReference type="ARBA" id="ARBA00022481"/>
    </source>
</evidence>
<evidence type="ECO:0000256" key="11">
    <source>
        <dbReference type="SAM" id="Phobius"/>
    </source>
</evidence>
<evidence type="ECO:0000256" key="7">
    <source>
        <dbReference type="ARBA" id="ARBA00022692"/>
    </source>
</evidence>
<dbReference type="RefSeq" id="WP_237363328.1">
    <property type="nucleotide sequence ID" value="NZ_CAKLDM010000002.1"/>
</dbReference>
<dbReference type="PROSITE" id="PS00409">
    <property type="entry name" value="PROKAR_NTER_METHYL"/>
    <property type="match status" value="1"/>
</dbReference>
<evidence type="ECO:0000256" key="8">
    <source>
        <dbReference type="ARBA" id="ARBA00022989"/>
    </source>
</evidence>
<dbReference type="InterPro" id="IPR045584">
    <property type="entry name" value="Pilin-like"/>
</dbReference>
<evidence type="ECO:0000256" key="10">
    <source>
        <dbReference type="SAM" id="Coils"/>
    </source>
</evidence>
<proteinExistence type="inferred from homology"/>
<evidence type="ECO:0000313" key="13">
    <source>
        <dbReference type="Proteomes" id="UP000838748"/>
    </source>
</evidence>
<feature type="coiled-coil region" evidence="10">
    <location>
        <begin position="48"/>
        <end position="75"/>
    </location>
</feature>
<dbReference type="InterPro" id="IPR012902">
    <property type="entry name" value="N_methyl_site"/>
</dbReference>
<evidence type="ECO:0000256" key="3">
    <source>
        <dbReference type="ARBA" id="ARBA00021539"/>
    </source>
</evidence>
<dbReference type="PANTHER" id="PTHR39583">
    <property type="entry name" value="TYPE II SECRETION SYSTEM PROTEIN J-RELATED"/>
    <property type="match status" value="1"/>
</dbReference>
<evidence type="ECO:0000256" key="2">
    <source>
        <dbReference type="ARBA" id="ARBA00011084"/>
    </source>
</evidence>
<keyword evidence="10" id="KW-0175">Coiled coil</keyword>
<dbReference type="PANTHER" id="PTHR39583:SF2">
    <property type="entry name" value="TYPE II SECRETION SYSTEM PROTEIN J"/>
    <property type="match status" value="1"/>
</dbReference>
<dbReference type="InterPro" id="IPR010055">
    <property type="entry name" value="T2SS_protein-GspJ"/>
</dbReference>
<organism evidence="12 13">
    <name type="scientific">Vibrio marisflavi CECT 7928</name>
    <dbReference type="NCBI Taxonomy" id="634439"/>
    <lineage>
        <taxon>Bacteria</taxon>
        <taxon>Pseudomonadati</taxon>
        <taxon>Pseudomonadota</taxon>
        <taxon>Gammaproteobacteria</taxon>
        <taxon>Vibrionales</taxon>
        <taxon>Vibrionaceae</taxon>
        <taxon>Vibrio</taxon>
    </lineage>
</organism>
<reference evidence="12" key="1">
    <citation type="submission" date="2021-11" db="EMBL/GenBank/DDBJ databases">
        <authorList>
            <person name="Rodrigo-Torres L."/>
            <person name="Arahal R. D."/>
            <person name="Lucena T."/>
        </authorList>
    </citation>
    <scope>NUCLEOTIDE SEQUENCE</scope>
    <source>
        <strain evidence="12">CECT 7928</strain>
    </source>
</reference>
<evidence type="ECO:0000256" key="4">
    <source>
        <dbReference type="ARBA" id="ARBA00022475"/>
    </source>
</evidence>
<evidence type="ECO:0000256" key="9">
    <source>
        <dbReference type="ARBA" id="ARBA00023136"/>
    </source>
</evidence>
<dbReference type="Gene3D" id="2.10.70.20">
    <property type="entry name" value="gspk-gspi-gspj complex like domains"/>
    <property type="match status" value="1"/>
</dbReference>
<comment type="caution">
    <text evidence="12">The sequence shown here is derived from an EMBL/GenBank/DDBJ whole genome shotgun (WGS) entry which is preliminary data.</text>
</comment>
<dbReference type="Pfam" id="PF11612">
    <property type="entry name" value="T2SSJ"/>
    <property type="match status" value="1"/>
</dbReference>
<feature type="transmembrane region" description="Helical" evidence="11">
    <location>
        <begin position="20"/>
        <end position="38"/>
    </location>
</feature>
<keyword evidence="9 11" id="KW-0472">Membrane</keyword>
<accession>A0ABM9A810</accession>
<dbReference type="NCBIfam" id="TIGR02532">
    <property type="entry name" value="IV_pilin_GFxxxE"/>
    <property type="match status" value="1"/>
</dbReference>
<evidence type="ECO:0000256" key="1">
    <source>
        <dbReference type="ARBA" id="ARBA00004377"/>
    </source>
</evidence>
<dbReference type="EMBL" id="CAKLDM010000002">
    <property type="protein sequence ID" value="CAH0541860.1"/>
    <property type="molecule type" value="Genomic_DNA"/>
</dbReference>
<sequence>MCRIAATKVRRNKGFTLIEVLVAIAIFATMSVAAYQVVNQVQRSDEVSRKETDQLKQLQRALVFLNNDFRQIAQRHFRTNGSDPSSNYIDYQEYLLDSDDKGVMFTRYGFFNPMQQFPRGEVTKVGYRVKNKVLQRVWWRYPDTPAGDKGEVMPLLTGVESFSLRFYDGSEWSEEWDQDSKLPKAIEVDLTLSDYGKIKRIYLVASDDNSSSNSSDSGGSSDT</sequence>
<dbReference type="NCBIfam" id="TIGR01711">
    <property type="entry name" value="gspJ"/>
    <property type="match status" value="1"/>
</dbReference>
<comment type="subcellular location">
    <subcellularLocation>
        <location evidence="1">Cell inner membrane</location>
        <topology evidence="1">Single-pass membrane protein</topology>
    </subcellularLocation>
</comment>
<name>A0ABM9A810_9VIBR</name>
<keyword evidence="13" id="KW-1185">Reference proteome</keyword>
<gene>
    <name evidence="12" type="primary">xcpW</name>
    <name evidence="12" type="ORF">VMF7928_03889</name>
</gene>
<keyword evidence="7 11" id="KW-0812">Transmembrane</keyword>
<dbReference type="Gene3D" id="3.10.610.10">
    <property type="entry name" value="GSPII I/J protein-like"/>
    <property type="match status" value="1"/>
</dbReference>
<keyword evidence="6" id="KW-0997">Cell inner membrane</keyword>
<keyword evidence="4" id="KW-1003">Cell membrane</keyword>
<comment type="similarity">
    <text evidence="2">Belongs to the GSP J family.</text>
</comment>
<dbReference type="SUPFAM" id="SSF54523">
    <property type="entry name" value="Pili subunits"/>
    <property type="match status" value="1"/>
</dbReference>
<evidence type="ECO:0000313" key="12">
    <source>
        <dbReference type="EMBL" id="CAH0541860.1"/>
    </source>
</evidence>
<dbReference type="Pfam" id="PF07963">
    <property type="entry name" value="N_methyl"/>
    <property type="match status" value="1"/>
</dbReference>